<evidence type="ECO:0000313" key="11">
    <source>
        <dbReference type="RefSeq" id="XP_021557206.1"/>
    </source>
</evidence>
<reference evidence="11" key="1">
    <citation type="submission" date="2025-08" db="UniProtKB">
        <authorList>
            <consortium name="RefSeq"/>
        </authorList>
    </citation>
    <scope>IDENTIFICATION</scope>
    <source>
        <tissue evidence="11">Blood</tissue>
    </source>
</reference>
<sequence>MATTAELFEEPFVADEYIERLVWRTPGGGSRGGPEAFDPKRLLEEFVNHIQELQIMDERIQRKVEKLEQQCQKEAKEFAKKVQELQKSNQVAFQHFQELDEHISYVATKVCHLGDQLEGVNTPRQRAVEAQKLMKYFNEFLDGELKSDVFTNSEKIKEAADIIQKLHLIAQELPFDRFSEVKSKIASKYHDLECQLIQEFIQNVFEVKLQSFVKDQLEECRKSDAEQYLKNLYDLYTRTTNLSSKLMEFNLGTDKQTFLSKLIKSIFISYLENYIEVETGYLKSRSAMILQRYYDSKNHQKRSIGTGGIQDLKERIRQRTNLPLGPSIDTHGETFLSQEVVVNLLQETKQAFERCHRLSDPSDLPRNAFRIFTILVEFLCIEHIDYALETGLAGIPSSDSRNANLYFLDVVQQANTIFHLFDKQFNDHLMPLISSSPKLSECLQKKKEIIEQMEMKLDTGIDRTLNCMIGQMKHILAAEQKKTDFKPEDENNVLIQYTNACVKVCAYVRKQVEKIKNSMDGKNVDTVLMELGVRFHRLIYEHLQQYSYSCMGGMLAICDVAEYRKCAKDFKIPLVLQLFDTLHALCNLLVVAPDNLKQVCSGEQLANLDKSILHSFVQLRADYRSARLARHFS</sequence>
<name>A0A2Y9I073_NEOSC</name>
<keyword evidence="3" id="KW-0813">Transport</keyword>
<evidence type="ECO:0000313" key="10">
    <source>
        <dbReference type="Proteomes" id="UP000248481"/>
    </source>
</evidence>
<evidence type="ECO:0000256" key="3">
    <source>
        <dbReference type="ARBA" id="ARBA00022448"/>
    </source>
</evidence>
<evidence type="ECO:0000256" key="1">
    <source>
        <dbReference type="ARBA" id="ARBA00006572"/>
    </source>
</evidence>
<dbReference type="Pfam" id="PF07393">
    <property type="entry name" value="Sec10_HB"/>
    <property type="match status" value="1"/>
</dbReference>
<keyword evidence="4" id="KW-0268">Exocytosis</keyword>
<evidence type="ECO:0000256" key="2">
    <source>
        <dbReference type="ARBA" id="ARBA00017524"/>
    </source>
</evidence>
<dbReference type="GeneID" id="110590722"/>
<dbReference type="GO" id="GO:0006893">
    <property type="term" value="P:Golgi to plasma membrane transport"/>
    <property type="evidence" value="ECO:0007669"/>
    <property type="project" value="TreeGrafter"/>
</dbReference>
<dbReference type="GO" id="GO:0006887">
    <property type="term" value="P:exocytosis"/>
    <property type="evidence" value="ECO:0007669"/>
    <property type="project" value="UniProtKB-KW"/>
</dbReference>
<protein>
    <recommendedName>
        <fullName evidence="2">Exocyst complex component 5</fullName>
    </recommendedName>
    <alternativeName>
        <fullName evidence="6">Exocyst complex component Sec10</fullName>
    </alternativeName>
</protein>
<dbReference type="AlphaFoldDB" id="A0A2Y9I073"/>
<dbReference type="Proteomes" id="UP000248481">
    <property type="component" value="Chromosome 9"/>
</dbReference>
<evidence type="ECO:0000256" key="6">
    <source>
        <dbReference type="ARBA" id="ARBA00031471"/>
    </source>
</evidence>
<comment type="similarity">
    <text evidence="1">Belongs to the SEC10 family.</text>
</comment>
<organism evidence="10 11">
    <name type="scientific">Neomonachus schauinslandi</name>
    <name type="common">Hawaiian monk seal</name>
    <name type="synonym">Monachus schauinslandi</name>
    <dbReference type="NCBI Taxonomy" id="29088"/>
    <lineage>
        <taxon>Eukaryota</taxon>
        <taxon>Metazoa</taxon>
        <taxon>Chordata</taxon>
        <taxon>Craniata</taxon>
        <taxon>Vertebrata</taxon>
        <taxon>Euteleostomi</taxon>
        <taxon>Mammalia</taxon>
        <taxon>Eutheria</taxon>
        <taxon>Laurasiatheria</taxon>
        <taxon>Carnivora</taxon>
        <taxon>Caniformia</taxon>
        <taxon>Pinnipedia</taxon>
        <taxon>Phocidae</taxon>
        <taxon>Monachinae</taxon>
        <taxon>Monachini</taxon>
        <taxon>Neomonachus</taxon>
    </lineage>
</organism>
<accession>A0A2Y9I073</accession>
<dbReference type="RefSeq" id="XP_021557206.1">
    <property type="nucleotide sequence ID" value="XM_021701531.2"/>
</dbReference>
<dbReference type="PANTHER" id="PTHR12100:SF0">
    <property type="entry name" value="EXOCYST COMPLEX COMPONENT 5"/>
    <property type="match status" value="1"/>
</dbReference>
<dbReference type="InterPro" id="IPR048627">
    <property type="entry name" value="Sec10_HB"/>
</dbReference>
<feature type="domain" description="Exocyst complex component Sec10 N-terminal" evidence="9">
    <location>
        <begin position="39"/>
        <end position="147"/>
    </location>
</feature>
<dbReference type="InterPro" id="IPR048625">
    <property type="entry name" value="Sec10_N"/>
</dbReference>
<feature type="domain" description="Exocyst complex component Sec10-like alpha-helical bundle" evidence="8">
    <location>
        <begin position="196"/>
        <end position="632"/>
    </location>
</feature>
<evidence type="ECO:0000259" key="9">
    <source>
        <dbReference type="Pfam" id="PF20667"/>
    </source>
</evidence>
<dbReference type="InterPro" id="IPR009976">
    <property type="entry name" value="Sec10-like"/>
</dbReference>
<keyword evidence="10" id="KW-1185">Reference proteome</keyword>
<evidence type="ECO:0000256" key="7">
    <source>
        <dbReference type="SAM" id="Coils"/>
    </source>
</evidence>
<keyword evidence="5 7" id="KW-0175">Coiled coil</keyword>
<evidence type="ECO:0000259" key="8">
    <source>
        <dbReference type="Pfam" id="PF07393"/>
    </source>
</evidence>
<gene>
    <name evidence="11" type="primary">EXOC5</name>
</gene>
<evidence type="ECO:0000256" key="5">
    <source>
        <dbReference type="ARBA" id="ARBA00023054"/>
    </source>
</evidence>
<dbReference type="CTD" id="10640"/>
<evidence type="ECO:0000256" key="4">
    <source>
        <dbReference type="ARBA" id="ARBA00022483"/>
    </source>
</evidence>
<feature type="coiled-coil region" evidence="7">
    <location>
        <begin position="50"/>
        <end position="88"/>
    </location>
</feature>
<dbReference type="Pfam" id="PF20667">
    <property type="entry name" value="Sec10_N"/>
    <property type="match status" value="1"/>
</dbReference>
<proteinExistence type="inferred from homology"/>
<dbReference type="PANTHER" id="PTHR12100">
    <property type="entry name" value="SEC10"/>
    <property type="match status" value="1"/>
</dbReference>
<dbReference type="GO" id="GO:0000145">
    <property type="term" value="C:exocyst"/>
    <property type="evidence" value="ECO:0007669"/>
    <property type="project" value="TreeGrafter"/>
</dbReference>